<organism evidence="1 2">
    <name type="scientific">Sphaerodactylus townsendi</name>
    <dbReference type="NCBI Taxonomy" id="933632"/>
    <lineage>
        <taxon>Eukaryota</taxon>
        <taxon>Metazoa</taxon>
        <taxon>Chordata</taxon>
        <taxon>Craniata</taxon>
        <taxon>Vertebrata</taxon>
        <taxon>Euteleostomi</taxon>
        <taxon>Lepidosauria</taxon>
        <taxon>Squamata</taxon>
        <taxon>Bifurcata</taxon>
        <taxon>Gekkota</taxon>
        <taxon>Sphaerodactylidae</taxon>
        <taxon>Sphaerodactylus</taxon>
    </lineage>
</organism>
<comment type="caution">
    <text evidence="1">The sequence shown here is derived from an EMBL/GenBank/DDBJ whole genome shotgun (WGS) entry which is preliminary data.</text>
</comment>
<name>A0ACB8EBC1_9SAUR</name>
<sequence>MSPGCLPTTATSSTMLQDLVASNTSRNPENHSIHKVFSATQFRSTTTLPKEHFTEVMETVSAMEGSTANSDNASLLPTPTLTSVKMLSYMPSPAHLNSSKHLNETKGYSGRNYTSDNESQRPVWEGVERGSWLLPIVLCSSLVLICCCSILLAVGCRRKRRGRYKPRRRVVAGPRQFIRYTMVNDSL</sequence>
<accession>A0ACB8EBC1</accession>
<evidence type="ECO:0000313" key="2">
    <source>
        <dbReference type="Proteomes" id="UP000827872"/>
    </source>
</evidence>
<reference evidence="1" key="1">
    <citation type="submission" date="2021-08" db="EMBL/GenBank/DDBJ databases">
        <title>The first chromosome-level gecko genome reveals the dynamic sex chromosomes of Neotropical dwarf geckos (Sphaerodactylidae: Sphaerodactylus).</title>
        <authorList>
            <person name="Pinto B.J."/>
            <person name="Keating S.E."/>
            <person name="Gamble T."/>
        </authorList>
    </citation>
    <scope>NUCLEOTIDE SEQUENCE</scope>
    <source>
        <strain evidence="1">TG3544</strain>
    </source>
</reference>
<evidence type="ECO:0000313" key="1">
    <source>
        <dbReference type="EMBL" id="KAH7989656.1"/>
    </source>
</evidence>
<dbReference type="Proteomes" id="UP000827872">
    <property type="component" value="Linkage Group LG14"/>
</dbReference>
<gene>
    <name evidence="1" type="ORF">K3G42_012356</name>
</gene>
<proteinExistence type="predicted"/>
<dbReference type="EMBL" id="CM037627">
    <property type="protein sequence ID" value="KAH7989656.1"/>
    <property type="molecule type" value="Genomic_DNA"/>
</dbReference>
<protein>
    <submittedName>
        <fullName evidence="1">Uncharacterized protein</fullName>
    </submittedName>
</protein>
<keyword evidence="2" id="KW-1185">Reference proteome</keyword>